<accession>U5CPP7</accession>
<evidence type="ECO:0000256" key="1">
    <source>
        <dbReference type="SAM" id="MobiDB-lite"/>
    </source>
</evidence>
<dbReference type="HOGENOM" id="CLU_2088089_0_0_1"/>
<dbReference type="Proteomes" id="UP000017836">
    <property type="component" value="Unassembled WGS sequence"/>
</dbReference>
<proteinExistence type="predicted"/>
<evidence type="ECO:0000313" key="2">
    <source>
        <dbReference type="EMBL" id="ERN15136.1"/>
    </source>
</evidence>
<protein>
    <submittedName>
        <fullName evidence="2">Uncharacterized protein</fullName>
    </submittedName>
</protein>
<feature type="region of interest" description="Disordered" evidence="1">
    <location>
        <begin position="1"/>
        <end position="22"/>
    </location>
</feature>
<gene>
    <name evidence="2" type="ORF">AMTR_s00056p00118720</name>
</gene>
<dbReference type="Gramene" id="ERN15136">
    <property type="protein sequence ID" value="ERN15136"/>
    <property type="gene ID" value="AMTR_s00056p00118720"/>
</dbReference>
<keyword evidence="3" id="KW-1185">Reference proteome</keyword>
<dbReference type="AlphaFoldDB" id="U5CPP7"/>
<organism evidence="2 3">
    <name type="scientific">Amborella trichopoda</name>
    <dbReference type="NCBI Taxonomy" id="13333"/>
    <lineage>
        <taxon>Eukaryota</taxon>
        <taxon>Viridiplantae</taxon>
        <taxon>Streptophyta</taxon>
        <taxon>Embryophyta</taxon>
        <taxon>Tracheophyta</taxon>
        <taxon>Spermatophyta</taxon>
        <taxon>Magnoliopsida</taxon>
        <taxon>Amborellales</taxon>
        <taxon>Amborellaceae</taxon>
        <taxon>Amborella</taxon>
    </lineage>
</organism>
<evidence type="ECO:0000313" key="3">
    <source>
        <dbReference type="Proteomes" id="UP000017836"/>
    </source>
</evidence>
<sequence length="117" mass="13559">MSPVQSYRKQSRDRREAPTLHRRKTHWIPSIQSKKRLGCTFSGHAISGLFYNIRMQLLMVGDGIPDGFPAKTKRYGLCDEALLVPHQILAVILGLKIFWCCRQRELQKPPENCWQPI</sequence>
<reference evidence="3" key="1">
    <citation type="journal article" date="2013" name="Science">
        <title>The Amborella genome and the evolution of flowering plants.</title>
        <authorList>
            <consortium name="Amborella Genome Project"/>
        </authorList>
    </citation>
    <scope>NUCLEOTIDE SEQUENCE [LARGE SCALE GENOMIC DNA]</scope>
</reference>
<name>U5CPP7_AMBTC</name>
<dbReference type="EMBL" id="KI392510">
    <property type="protein sequence ID" value="ERN15136.1"/>
    <property type="molecule type" value="Genomic_DNA"/>
</dbReference>